<dbReference type="OrthoDB" id="1658288at2759"/>
<keyword evidence="4" id="KW-0479">Metal-binding</keyword>
<protein>
    <recommendedName>
        <fullName evidence="3">tyrosinase</fullName>
        <ecNumber evidence="3">1.14.18.1</ecNumber>
    </recommendedName>
</protein>
<dbReference type="SUPFAM" id="SSF48056">
    <property type="entry name" value="Di-copper centre-containing domain"/>
    <property type="match status" value="1"/>
</dbReference>
<evidence type="ECO:0000259" key="11">
    <source>
        <dbReference type="PROSITE" id="PS00497"/>
    </source>
</evidence>
<dbReference type="GeneID" id="27344411"/>
<dbReference type="VEuPathDB" id="FungiDB:PV07_05217"/>
<evidence type="ECO:0000313" key="14">
    <source>
        <dbReference type="Proteomes" id="UP000054466"/>
    </source>
</evidence>
<evidence type="ECO:0000256" key="4">
    <source>
        <dbReference type="ARBA" id="ARBA00022723"/>
    </source>
</evidence>
<feature type="domain" description="Tyrosinase copper-binding" evidence="11">
    <location>
        <begin position="70"/>
        <end position="87"/>
    </location>
</feature>
<evidence type="ECO:0000256" key="8">
    <source>
        <dbReference type="ARBA" id="ARBA00023101"/>
    </source>
</evidence>
<accession>A0A0D2CGS3</accession>
<organism evidence="13 14">
    <name type="scientific">Cladophialophora immunda</name>
    <dbReference type="NCBI Taxonomy" id="569365"/>
    <lineage>
        <taxon>Eukaryota</taxon>
        <taxon>Fungi</taxon>
        <taxon>Dikarya</taxon>
        <taxon>Ascomycota</taxon>
        <taxon>Pezizomycotina</taxon>
        <taxon>Eurotiomycetes</taxon>
        <taxon>Chaetothyriomycetidae</taxon>
        <taxon>Chaetothyriales</taxon>
        <taxon>Herpotrichiellaceae</taxon>
        <taxon>Cladophialophora</taxon>
    </lineage>
</organism>
<comment type="catalytic activity">
    <reaction evidence="10">
        <text>L-tyrosine + O2 = L-dopaquinone + H2O</text>
        <dbReference type="Rhea" id="RHEA:18117"/>
        <dbReference type="ChEBI" id="CHEBI:15377"/>
        <dbReference type="ChEBI" id="CHEBI:15379"/>
        <dbReference type="ChEBI" id="CHEBI:57924"/>
        <dbReference type="ChEBI" id="CHEBI:58315"/>
        <dbReference type="EC" id="1.14.18.1"/>
    </reaction>
</comment>
<proteinExistence type="inferred from homology"/>
<evidence type="ECO:0000256" key="7">
    <source>
        <dbReference type="ARBA" id="ARBA00023033"/>
    </source>
</evidence>
<dbReference type="GO" id="GO:0046872">
    <property type="term" value="F:metal ion binding"/>
    <property type="evidence" value="ECO:0007669"/>
    <property type="project" value="UniProtKB-KW"/>
</dbReference>
<evidence type="ECO:0000256" key="3">
    <source>
        <dbReference type="ARBA" id="ARBA00011906"/>
    </source>
</evidence>
<dbReference type="Gene3D" id="2.60.310.20">
    <property type="match status" value="1"/>
</dbReference>
<keyword evidence="8" id="KW-0470">Melanin biosynthesis</keyword>
<keyword evidence="6" id="KW-0186">Copper</keyword>
<dbReference type="PANTHER" id="PTHR11474">
    <property type="entry name" value="TYROSINASE FAMILY MEMBER"/>
    <property type="match status" value="1"/>
</dbReference>
<sequence>MRRNHPEEWNLFLLGLERFKTKTDEDHPLSYFQIGGIHGKPFTTWPNKGWNNKMKPAPANRNQWEGFCTHSSILFLPWHRPYLALFETELRRHVQAVAEEFTAEEGYDKYHKAAQTFRLPYWDWALPADQDTSVFPWEALAGTKHNVIRPKSGGKTTPMEENPLARYTFGKVAKSYGEQIDLFDIGTTVRYPIKRSAKQDEAKMKAQLVEFVADPSKWDGKKGKNLTERVLFLLQSYDSFGPVSSNLFYKGQSFENWGSLEDVHNAIHVYTGGGGHMGDTEVAAFDPIFWLHHANIDRLYAIWQALWDKGQTNQYVTAQAATQNQASSGGTWSTPFNATETIDTALTPFTRSEAGDMWTSKDSRTTKTFGYVYPETRGWIFDTKEKIYQELDKVYKTGSLANTVKKSTKARTADTETLQLRAKALLAHDAAPKPAPVAEAASADGSASSAPQAVLADAPAQVTLPSERSLGDLVKNNKYLEWLVNIRAEKHSLGGDFAVHVFLDSPDDANSYLYLADPSHVAMFSTFGTNEQTGCGKCREGQDAQILVTGQIPLTIALVERYLAGKLDGIASEDVIPYLQQNLHWRVTDKGGARLHRGDVRGLLVTVVSNEVTLPEDESMLPQYAPTVTPWPAATTRVNGEPRGQGTGYVEGQPIVIA</sequence>
<evidence type="ECO:0000256" key="9">
    <source>
        <dbReference type="ARBA" id="ARBA00048233"/>
    </source>
</evidence>
<dbReference type="RefSeq" id="XP_016249616.1">
    <property type="nucleotide sequence ID" value="XM_016392097.1"/>
</dbReference>
<dbReference type="InterPro" id="IPR050316">
    <property type="entry name" value="Tyrosinase/Hemocyanin"/>
</dbReference>
<evidence type="ECO:0000256" key="2">
    <source>
        <dbReference type="ARBA" id="ARBA00009928"/>
    </source>
</evidence>
<dbReference type="AlphaFoldDB" id="A0A0D2CGS3"/>
<evidence type="ECO:0000256" key="6">
    <source>
        <dbReference type="ARBA" id="ARBA00023008"/>
    </source>
</evidence>
<dbReference type="InterPro" id="IPR008922">
    <property type="entry name" value="Di-copper_centre_dom_sf"/>
</dbReference>
<keyword evidence="14" id="KW-1185">Reference proteome</keyword>
<keyword evidence="5" id="KW-0560">Oxidoreductase</keyword>
<dbReference type="EC" id="1.14.18.1" evidence="3"/>
<dbReference type="InterPro" id="IPR041640">
    <property type="entry name" value="Tyrosinase_C"/>
</dbReference>
<evidence type="ECO:0000313" key="13">
    <source>
        <dbReference type="EMBL" id="KIW29400.1"/>
    </source>
</evidence>
<comment type="catalytic activity">
    <reaction evidence="9">
        <text>2 L-dopa + O2 = 2 L-dopaquinone + 2 H2O</text>
        <dbReference type="Rhea" id="RHEA:34287"/>
        <dbReference type="ChEBI" id="CHEBI:15377"/>
        <dbReference type="ChEBI" id="CHEBI:15379"/>
        <dbReference type="ChEBI" id="CHEBI:57504"/>
        <dbReference type="ChEBI" id="CHEBI:57924"/>
        <dbReference type="EC" id="1.14.18.1"/>
    </reaction>
</comment>
<dbReference type="Proteomes" id="UP000054466">
    <property type="component" value="Unassembled WGS sequence"/>
</dbReference>
<reference evidence="13 14" key="1">
    <citation type="submission" date="2015-01" db="EMBL/GenBank/DDBJ databases">
        <title>The Genome Sequence of Cladophialophora immunda CBS83496.</title>
        <authorList>
            <consortium name="The Broad Institute Genomics Platform"/>
            <person name="Cuomo C."/>
            <person name="de Hoog S."/>
            <person name="Gorbushina A."/>
            <person name="Stielow B."/>
            <person name="Teixiera M."/>
            <person name="Abouelleil A."/>
            <person name="Chapman S.B."/>
            <person name="Priest M."/>
            <person name="Young S.K."/>
            <person name="Wortman J."/>
            <person name="Nusbaum C."/>
            <person name="Birren B."/>
        </authorList>
    </citation>
    <scope>NUCLEOTIDE SEQUENCE [LARGE SCALE GENOMIC DNA]</scope>
    <source>
        <strain evidence="13 14">CBS 83496</strain>
    </source>
</reference>
<dbReference type="HOGENOM" id="CLU_013691_3_0_1"/>
<dbReference type="EMBL" id="KN847042">
    <property type="protein sequence ID" value="KIW29400.1"/>
    <property type="molecule type" value="Genomic_DNA"/>
</dbReference>
<evidence type="ECO:0000256" key="5">
    <source>
        <dbReference type="ARBA" id="ARBA00023002"/>
    </source>
</evidence>
<comment type="similarity">
    <text evidence="2">Belongs to the tyrosinase family.</text>
</comment>
<dbReference type="PROSITE" id="PS00498">
    <property type="entry name" value="TYROSINASE_2"/>
    <property type="match status" value="1"/>
</dbReference>
<comment type="cofactor">
    <cofactor evidence="1">
        <name>Cu(2+)</name>
        <dbReference type="ChEBI" id="CHEBI:29036"/>
    </cofactor>
</comment>
<dbReference type="InterPro" id="IPR002227">
    <property type="entry name" value="Tyrosinase_Cu-bd"/>
</dbReference>
<dbReference type="PRINTS" id="PR00092">
    <property type="entry name" value="TYROSINASE"/>
</dbReference>
<feature type="domain" description="Tyrosinase copper-binding" evidence="12">
    <location>
        <begin position="286"/>
        <end position="297"/>
    </location>
</feature>
<evidence type="ECO:0000256" key="1">
    <source>
        <dbReference type="ARBA" id="ARBA00001973"/>
    </source>
</evidence>
<dbReference type="GO" id="GO:0004503">
    <property type="term" value="F:tyrosinase activity"/>
    <property type="evidence" value="ECO:0007669"/>
    <property type="project" value="UniProtKB-EC"/>
</dbReference>
<dbReference type="PROSITE" id="PS00497">
    <property type="entry name" value="TYROSINASE_1"/>
    <property type="match status" value="1"/>
</dbReference>
<evidence type="ECO:0000256" key="10">
    <source>
        <dbReference type="ARBA" id="ARBA00048881"/>
    </source>
</evidence>
<name>A0A0D2CGS3_9EURO</name>
<keyword evidence="7" id="KW-0503">Monooxygenase</keyword>
<evidence type="ECO:0000259" key="12">
    <source>
        <dbReference type="PROSITE" id="PS00498"/>
    </source>
</evidence>
<dbReference type="Pfam" id="PF18132">
    <property type="entry name" value="Tyrosinase_C"/>
    <property type="match status" value="1"/>
</dbReference>
<dbReference type="STRING" id="569365.A0A0D2CGS3"/>
<gene>
    <name evidence="13" type="ORF">PV07_05217</name>
</gene>
<dbReference type="GO" id="GO:0042438">
    <property type="term" value="P:melanin biosynthetic process"/>
    <property type="evidence" value="ECO:0007669"/>
    <property type="project" value="UniProtKB-KW"/>
</dbReference>
<dbReference type="Pfam" id="PF00264">
    <property type="entry name" value="Tyrosinase"/>
    <property type="match status" value="1"/>
</dbReference>
<dbReference type="Gene3D" id="1.10.1280.10">
    <property type="entry name" value="Di-copper center containing domain from catechol oxidase"/>
    <property type="match status" value="1"/>
</dbReference>
<dbReference type="PANTHER" id="PTHR11474:SF76">
    <property type="entry name" value="SHKT DOMAIN-CONTAINING PROTEIN"/>
    <property type="match status" value="1"/>
</dbReference>